<keyword evidence="4" id="KW-0676">Redox-active center</keyword>
<name>A0ABY6IUK3_9BACT</name>
<sequence length="164" mass="18103">MKAFINLSIFLLGWFAVSGQSRPAAFPFELKDTLGRVVRLDDFKGKVVYMDFWFTGCKGCVQVAKGLHEAVLPVFKADTNVVFLAVSLDINFLQWKKSIRAGLYTSEGETNLYTMGMGGDHPIYKHYGFSGAPQTLLIDKQGLLISSSPPLPGPDLVELIRGEL</sequence>
<evidence type="ECO:0000313" key="7">
    <source>
        <dbReference type="Proteomes" id="UP001162741"/>
    </source>
</evidence>
<reference evidence="6" key="1">
    <citation type="submission" date="2022-10" db="EMBL/GenBank/DDBJ databases">
        <title>Chitinophaga sp. nov., isolated from soil.</title>
        <authorList>
            <person name="Jeon C.O."/>
        </authorList>
    </citation>
    <scope>NUCLEOTIDE SEQUENCE</scope>
    <source>
        <strain evidence="6">R8</strain>
    </source>
</reference>
<dbReference type="RefSeq" id="WP_264279466.1">
    <property type="nucleotide sequence ID" value="NZ_CP107006.1"/>
</dbReference>
<dbReference type="PANTHER" id="PTHR42852:SF6">
    <property type="entry name" value="THIOL:DISULFIDE INTERCHANGE PROTEIN DSBE"/>
    <property type="match status" value="1"/>
</dbReference>
<protein>
    <submittedName>
        <fullName evidence="6">TlpA family protein disulfide reductase</fullName>
    </submittedName>
</protein>
<dbReference type="InterPro" id="IPR050553">
    <property type="entry name" value="Thioredoxin_ResA/DsbE_sf"/>
</dbReference>
<dbReference type="InterPro" id="IPR012336">
    <property type="entry name" value="Thioredoxin-like_fold"/>
</dbReference>
<evidence type="ECO:0000256" key="1">
    <source>
        <dbReference type="ARBA" id="ARBA00004196"/>
    </source>
</evidence>
<evidence type="ECO:0000256" key="2">
    <source>
        <dbReference type="ARBA" id="ARBA00022748"/>
    </source>
</evidence>
<feature type="domain" description="Thioredoxin" evidence="5">
    <location>
        <begin position="19"/>
        <end position="164"/>
    </location>
</feature>
<dbReference type="CDD" id="cd02966">
    <property type="entry name" value="TlpA_like_family"/>
    <property type="match status" value="1"/>
</dbReference>
<evidence type="ECO:0000259" key="5">
    <source>
        <dbReference type="PROSITE" id="PS51352"/>
    </source>
</evidence>
<dbReference type="Pfam" id="PF13905">
    <property type="entry name" value="Thioredoxin_8"/>
    <property type="match status" value="1"/>
</dbReference>
<keyword evidence="2" id="KW-0201">Cytochrome c-type biogenesis</keyword>
<dbReference type="PROSITE" id="PS51352">
    <property type="entry name" value="THIOREDOXIN_2"/>
    <property type="match status" value="1"/>
</dbReference>
<keyword evidence="7" id="KW-1185">Reference proteome</keyword>
<organism evidence="6 7">
    <name type="scientific">Chitinophaga horti</name>
    <dbReference type="NCBI Taxonomy" id="2920382"/>
    <lineage>
        <taxon>Bacteria</taxon>
        <taxon>Pseudomonadati</taxon>
        <taxon>Bacteroidota</taxon>
        <taxon>Chitinophagia</taxon>
        <taxon>Chitinophagales</taxon>
        <taxon>Chitinophagaceae</taxon>
        <taxon>Chitinophaga</taxon>
    </lineage>
</organism>
<keyword evidence="3" id="KW-1015">Disulfide bond</keyword>
<evidence type="ECO:0000256" key="3">
    <source>
        <dbReference type="ARBA" id="ARBA00023157"/>
    </source>
</evidence>
<dbReference type="PANTHER" id="PTHR42852">
    <property type="entry name" value="THIOL:DISULFIDE INTERCHANGE PROTEIN DSBE"/>
    <property type="match status" value="1"/>
</dbReference>
<dbReference type="InterPro" id="IPR013766">
    <property type="entry name" value="Thioredoxin_domain"/>
</dbReference>
<gene>
    <name evidence="6" type="ORF">MKQ68_12790</name>
</gene>
<dbReference type="EMBL" id="CP107006">
    <property type="protein sequence ID" value="UYQ90970.1"/>
    <property type="molecule type" value="Genomic_DNA"/>
</dbReference>
<evidence type="ECO:0000313" key="6">
    <source>
        <dbReference type="EMBL" id="UYQ90970.1"/>
    </source>
</evidence>
<dbReference type="SUPFAM" id="SSF52833">
    <property type="entry name" value="Thioredoxin-like"/>
    <property type="match status" value="1"/>
</dbReference>
<comment type="subcellular location">
    <subcellularLocation>
        <location evidence="1">Cell envelope</location>
    </subcellularLocation>
</comment>
<proteinExistence type="predicted"/>
<evidence type="ECO:0000256" key="4">
    <source>
        <dbReference type="ARBA" id="ARBA00023284"/>
    </source>
</evidence>
<dbReference type="Gene3D" id="3.40.30.10">
    <property type="entry name" value="Glutaredoxin"/>
    <property type="match status" value="1"/>
</dbReference>
<dbReference type="Proteomes" id="UP001162741">
    <property type="component" value="Chromosome"/>
</dbReference>
<dbReference type="InterPro" id="IPR036249">
    <property type="entry name" value="Thioredoxin-like_sf"/>
</dbReference>
<accession>A0ABY6IUK3</accession>